<name>A0A0Q9WRS2_DROWI</name>
<evidence type="ECO:0000313" key="1">
    <source>
        <dbReference type="EMBL" id="KRF98832.1"/>
    </source>
</evidence>
<accession>A0A0Q9WRS2</accession>
<evidence type="ECO:0000313" key="2">
    <source>
        <dbReference type="Proteomes" id="UP000007798"/>
    </source>
</evidence>
<sequence>MTTADACCSLLTNLPTGTHTHSHTQATAINHKLRTSSACSLSRPCCCCCCLLQEEQRNKSSKTVEVYREASKNLSFVVVSSSANFFFH</sequence>
<dbReference type="AlphaFoldDB" id="A0A0Q9WRS2"/>
<organism evidence="1 2">
    <name type="scientific">Drosophila willistoni</name>
    <name type="common">Fruit fly</name>
    <dbReference type="NCBI Taxonomy" id="7260"/>
    <lineage>
        <taxon>Eukaryota</taxon>
        <taxon>Metazoa</taxon>
        <taxon>Ecdysozoa</taxon>
        <taxon>Arthropoda</taxon>
        <taxon>Hexapoda</taxon>
        <taxon>Insecta</taxon>
        <taxon>Pterygota</taxon>
        <taxon>Neoptera</taxon>
        <taxon>Endopterygota</taxon>
        <taxon>Diptera</taxon>
        <taxon>Brachycera</taxon>
        <taxon>Muscomorpha</taxon>
        <taxon>Ephydroidea</taxon>
        <taxon>Drosophilidae</taxon>
        <taxon>Drosophila</taxon>
        <taxon>Sophophora</taxon>
    </lineage>
</organism>
<gene>
    <name evidence="1" type="primary">Dwil\GK27210</name>
    <name evidence="1" type="ORF">Dwil_GK27210</name>
</gene>
<protein>
    <submittedName>
        <fullName evidence="1">Uncharacterized protein</fullName>
    </submittedName>
</protein>
<proteinExistence type="predicted"/>
<feature type="non-terminal residue" evidence="1">
    <location>
        <position position="88"/>
    </location>
</feature>
<dbReference type="EMBL" id="CH963925">
    <property type="protein sequence ID" value="KRF98832.1"/>
    <property type="molecule type" value="Genomic_DNA"/>
</dbReference>
<dbReference type="OrthoDB" id="7857051at2759"/>
<keyword evidence="2" id="KW-1185">Reference proteome</keyword>
<reference evidence="1 2" key="1">
    <citation type="journal article" date="2007" name="Nature">
        <title>Evolution of genes and genomes on the Drosophila phylogeny.</title>
        <authorList>
            <consortium name="Drosophila 12 Genomes Consortium"/>
            <person name="Clark A.G."/>
            <person name="Eisen M.B."/>
            <person name="Smith D.R."/>
            <person name="Bergman C.M."/>
            <person name="Oliver B."/>
            <person name="Markow T.A."/>
            <person name="Kaufman T.C."/>
            <person name="Kellis M."/>
            <person name="Gelbart W."/>
            <person name="Iyer V.N."/>
            <person name="Pollard D.A."/>
            <person name="Sackton T.B."/>
            <person name="Larracuente A.M."/>
            <person name="Singh N.D."/>
            <person name="Abad J.P."/>
            <person name="Abt D.N."/>
            <person name="Adryan B."/>
            <person name="Aguade M."/>
            <person name="Akashi H."/>
            <person name="Anderson W.W."/>
            <person name="Aquadro C.F."/>
            <person name="Ardell D.H."/>
            <person name="Arguello R."/>
            <person name="Artieri C.G."/>
            <person name="Barbash D.A."/>
            <person name="Barker D."/>
            <person name="Barsanti P."/>
            <person name="Batterham P."/>
            <person name="Batzoglou S."/>
            <person name="Begun D."/>
            <person name="Bhutkar A."/>
            <person name="Blanco E."/>
            <person name="Bosak S.A."/>
            <person name="Bradley R.K."/>
            <person name="Brand A.D."/>
            <person name="Brent M.R."/>
            <person name="Brooks A.N."/>
            <person name="Brown R.H."/>
            <person name="Butlin R.K."/>
            <person name="Caggese C."/>
            <person name="Calvi B.R."/>
            <person name="Bernardo de Carvalho A."/>
            <person name="Caspi A."/>
            <person name="Castrezana S."/>
            <person name="Celniker S.E."/>
            <person name="Chang J.L."/>
            <person name="Chapple C."/>
            <person name="Chatterji S."/>
            <person name="Chinwalla A."/>
            <person name="Civetta A."/>
            <person name="Clifton S.W."/>
            <person name="Comeron J.M."/>
            <person name="Costello J.C."/>
            <person name="Coyne J.A."/>
            <person name="Daub J."/>
            <person name="David R.G."/>
            <person name="Delcher A.L."/>
            <person name="Delehaunty K."/>
            <person name="Do C.B."/>
            <person name="Ebling H."/>
            <person name="Edwards K."/>
            <person name="Eickbush T."/>
            <person name="Evans J.D."/>
            <person name="Filipski A."/>
            <person name="Findeiss S."/>
            <person name="Freyhult E."/>
            <person name="Fulton L."/>
            <person name="Fulton R."/>
            <person name="Garcia A.C."/>
            <person name="Gardiner A."/>
            <person name="Garfield D.A."/>
            <person name="Garvin B.E."/>
            <person name="Gibson G."/>
            <person name="Gilbert D."/>
            <person name="Gnerre S."/>
            <person name="Godfrey J."/>
            <person name="Good R."/>
            <person name="Gotea V."/>
            <person name="Gravely B."/>
            <person name="Greenberg A.J."/>
            <person name="Griffiths-Jones S."/>
            <person name="Gross S."/>
            <person name="Guigo R."/>
            <person name="Gustafson E.A."/>
            <person name="Haerty W."/>
            <person name="Hahn M.W."/>
            <person name="Halligan D.L."/>
            <person name="Halpern A.L."/>
            <person name="Halter G.M."/>
            <person name="Han M.V."/>
            <person name="Heger A."/>
            <person name="Hillier L."/>
            <person name="Hinrichs A.S."/>
            <person name="Holmes I."/>
            <person name="Hoskins R.A."/>
            <person name="Hubisz M.J."/>
            <person name="Hultmark D."/>
            <person name="Huntley M.A."/>
            <person name="Jaffe D.B."/>
            <person name="Jagadeeshan S."/>
            <person name="Jeck W.R."/>
            <person name="Johnson J."/>
            <person name="Jones C.D."/>
            <person name="Jordan W.C."/>
            <person name="Karpen G.H."/>
            <person name="Kataoka E."/>
            <person name="Keightley P.D."/>
            <person name="Kheradpour P."/>
            <person name="Kirkness E.F."/>
            <person name="Koerich L.B."/>
            <person name="Kristiansen K."/>
            <person name="Kudrna D."/>
            <person name="Kulathinal R.J."/>
            <person name="Kumar S."/>
            <person name="Kwok R."/>
            <person name="Lander E."/>
            <person name="Langley C.H."/>
            <person name="Lapoint R."/>
            <person name="Lazzaro B.P."/>
            <person name="Lee S.J."/>
            <person name="Levesque L."/>
            <person name="Li R."/>
            <person name="Lin C.F."/>
            <person name="Lin M.F."/>
            <person name="Lindblad-Toh K."/>
            <person name="Llopart A."/>
            <person name="Long M."/>
            <person name="Low L."/>
            <person name="Lozovsky E."/>
            <person name="Lu J."/>
            <person name="Luo M."/>
            <person name="Machado C.A."/>
            <person name="Makalowski W."/>
            <person name="Marzo M."/>
            <person name="Matsuda M."/>
            <person name="Matzkin L."/>
            <person name="McAllister B."/>
            <person name="McBride C.S."/>
            <person name="McKernan B."/>
            <person name="McKernan K."/>
            <person name="Mendez-Lago M."/>
            <person name="Minx P."/>
            <person name="Mollenhauer M.U."/>
            <person name="Montooth K."/>
            <person name="Mount S.M."/>
            <person name="Mu X."/>
            <person name="Myers E."/>
            <person name="Negre B."/>
            <person name="Newfeld S."/>
            <person name="Nielsen R."/>
            <person name="Noor M.A."/>
            <person name="O'Grady P."/>
            <person name="Pachter L."/>
            <person name="Papaceit M."/>
            <person name="Parisi M.J."/>
            <person name="Parisi M."/>
            <person name="Parts L."/>
            <person name="Pedersen J.S."/>
            <person name="Pesole G."/>
            <person name="Phillippy A.M."/>
            <person name="Ponting C.P."/>
            <person name="Pop M."/>
            <person name="Porcelli D."/>
            <person name="Powell J.R."/>
            <person name="Prohaska S."/>
            <person name="Pruitt K."/>
            <person name="Puig M."/>
            <person name="Quesneville H."/>
            <person name="Ram K.R."/>
            <person name="Rand D."/>
            <person name="Rasmussen M.D."/>
            <person name="Reed L.K."/>
            <person name="Reenan R."/>
            <person name="Reily A."/>
            <person name="Remington K.A."/>
            <person name="Rieger T.T."/>
            <person name="Ritchie M.G."/>
            <person name="Robin C."/>
            <person name="Rogers Y.H."/>
            <person name="Rohde C."/>
            <person name="Rozas J."/>
            <person name="Rubenfield M.J."/>
            <person name="Ruiz A."/>
            <person name="Russo S."/>
            <person name="Salzberg S.L."/>
            <person name="Sanchez-Gracia A."/>
            <person name="Saranga D.J."/>
            <person name="Sato H."/>
            <person name="Schaeffer S.W."/>
            <person name="Schatz M.C."/>
            <person name="Schlenke T."/>
            <person name="Schwartz R."/>
            <person name="Segarra C."/>
            <person name="Singh R.S."/>
            <person name="Sirot L."/>
            <person name="Sirota M."/>
            <person name="Sisneros N.B."/>
            <person name="Smith C.D."/>
            <person name="Smith T.F."/>
            <person name="Spieth J."/>
            <person name="Stage D.E."/>
            <person name="Stark A."/>
            <person name="Stephan W."/>
            <person name="Strausberg R.L."/>
            <person name="Strempel S."/>
            <person name="Sturgill D."/>
            <person name="Sutton G."/>
            <person name="Sutton G.G."/>
            <person name="Tao W."/>
            <person name="Teichmann S."/>
            <person name="Tobari Y.N."/>
            <person name="Tomimura Y."/>
            <person name="Tsolas J.M."/>
            <person name="Valente V.L."/>
            <person name="Venter E."/>
            <person name="Venter J.C."/>
            <person name="Vicario S."/>
            <person name="Vieira F.G."/>
            <person name="Vilella A.J."/>
            <person name="Villasante A."/>
            <person name="Walenz B."/>
            <person name="Wang J."/>
            <person name="Wasserman M."/>
            <person name="Watts T."/>
            <person name="Wilson D."/>
            <person name="Wilson R.K."/>
            <person name="Wing R.A."/>
            <person name="Wolfner M.F."/>
            <person name="Wong A."/>
            <person name="Wong G.K."/>
            <person name="Wu C.I."/>
            <person name="Wu G."/>
            <person name="Yamamoto D."/>
            <person name="Yang H.P."/>
            <person name="Yang S.P."/>
            <person name="Yorke J.A."/>
            <person name="Yoshida K."/>
            <person name="Zdobnov E."/>
            <person name="Zhang P."/>
            <person name="Zhang Y."/>
            <person name="Zimin A.V."/>
            <person name="Baldwin J."/>
            <person name="Abdouelleil A."/>
            <person name="Abdulkadir J."/>
            <person name="Abebe A."/>
            <person name="Abera B."/>
            <person name="Abreu J."/>
            <person name="Acer S.C."/>
            <person name="Aftuck L."/>
            <person name="Alexander A."/>
            <person name="An P."/>
            <person name="Anderson E."/>
            <person name="Anderson S."/>
            <person name="Arachi H."/>
            <person name="Azer M."/>
            <person name="Bachantsang P."/>
            <person name="Barry A."/>
            <person name="Bayul T."/>
            <person name="Berlin A."/>
            <person name="Bessette D."/>
            <person name="Bloom T."/>
            <person name="Blye J."/>
            <person name="Boguslavskiy L."/>
            <person name="Bonnet C."/>
            <person name="Boukhgalter B."/>
            <person name="Bourzgui I."/>
            <person name="Brown A."/>
            <person name="Cahill P."/>
            <person name="Channer S."/>
            <person name="Cheshatsang Y."/>
            <person name="Chuda L."/>
            <person name="Citroen M."/>
            <person name="Collymore A."/>
            <person name="Cooke P."/>
            <person name="Costello M."/>
            <person name="D'Aco K."/>
            <person name="Daza R."/>
            <person name="De Haan G."/>
            <person name="DeGray S."/>
            <person name="DeMaso C."/>
            <person name="Dhargay N."/>
            <person name="Dooley K."/>
            <person name="Dooley E."/>
            <person name="Doricent M."/>
            <person name="Dorje P."/>
            <person name="Dorjee K."/>
            <person name="Dupes A."/>
            <person name="Elong R."/>
            <person name="Falk J."/>
            <person name="Farina A."/>
            <person name="Faro S."/>
            <person name="Ferguson D."/>
            <person name="Fisher S."/>
            <person name="Foley C.D."/>
            <person name="Franke A."/>
            <person name="Friedrich D."/>
            <person name="Gadbois L."/>
            <person name="Gearin G."/>
            <person name="Gearin C.R."/>
            <person name="Giannoukos G."/>
            <person name="Goode T."/>
            <person name="Graham J."/>
            <person name="Grandbois E."/>
            <person name="Grewal S."/>
            <person name="Gyaltsen K."/>
            <person name="Hafez N."/>
            <person name="Hagos B."/>
            <person name="Hall J."/>
            <person name="Henson C."/>
            <person name="Hollinger A."/>
            <person name="Honan T."/>
            <person name="Huard M.D."/>
            <person name="Hughes L."/>
            <person name="Hurhula B."/>
            <person name="Husby M.E."/>
            <person name="Kamat A."/>
            <person name="Kanga B."/>
            <person name="Kashin S."/>
            <person name="Khazanovich D."/>
            <person name="Kisner P."/>
            <person name="Lance K."/>
            <person name="Lara M."/>
            <person name="Lee W."/>
            <person name="Lennon N."/>
            <person name="Letendre F."/>
            <person name="LeVine R."/>
            <person name="Lipovsky A."/>
            <person name="Liu X."/>
            <person name="Liu J."/>
            <person name="Liu S."/>
            <person name="Lokyitsang T."/>
            <person name="Lokyitsang Y."/>
            <person name="Lubonja R."/>
            <person name="Lui A."/>
            <person name="MacDonald P."/>
            <person name="Magnisalis V."/>
            <person name="Maru K."/>
            <person name="Matthews C."/>
            <person name="McCusker W."/>
            <person name="McDonough S."/>
            <person name="Mehta T."/>
            <person name="Meldrim J."/>
            <person name="Meneus L."/>
            <person name="Mihai O."/>
            <person name="Mihalev A."/>
            <person name="Mihova T."/>
            <person name="Mittelman R."/>
            <person name="Mlenga V."/>
            <person name="Montmayeur A."/>
            <person name="Mulrain L."/>
            <person name="Navidi A."/>
            <person name="Naylor J."/>
            <person name="Negash T."/>
            <person name="Nguyen T."/>
            <person name="Nguyen N."/>
            <person name="Nicol R."/>
            <person name="Norbu C."/>
            <person name="Norbu N."/>
            <person name="Novod N."/>
            <person name="O'Neill B."/>
            <person name="Osman S."/>
            <person name="Markiewicz E."/>
            <person name="Oyono O.L."/>
            <person name="Patti C."/>
            <person name="Phunkhang P."/>
            <person name="Pierre F."/>
            <person name="Priest M."/>
            <person name="Raghuraman S."/>
            <person name="Rege F."/>
            <person name="Reyes R."/>
            <person name="Rise C."/>
            <person name="Rogov P."/>
            <person name="Ross K."/>
            <person name="Ryan E."/>
            <person name="Settipalli S."/>
            <person name="Shea T."/>
            <person name="Sherpa N."/>
            <person name="Shi L."/>
            <person name="Shih D."/>
            <person name="Sparrow T."/>
            <person name="Spaulding J."/>
            <person name="Stalker J."/>
            <person name="Stange-Thomann N."/>
            <person name="Stavropoulos S."/>
            <person name="Stone C."/>
            <person name="Strader C."/>
            <person name="Tesfaye S."/>
            <person name="Thomson T."/>
            <person name="Thoulutsang Y."/>
            <person name="Thoulutsang D."/>
            <person name="Topham K."/>
            <person name="Topping I."/>
            <person name="Tsamla T."/>
            <person name="Vassiliev H."/>
            <person name="Vo A."/>
            <person name="Wangchuk T."/>
            <person name="Wangdi T."/>
            <person name="Weiand M."/>
            <person name="Wilkinson J."/>
            <person name="Wilson A."/>
            <person name="Yadav S."/>
            <person name="Young G."/>
            <person name="Yu Q."/>
            <person name="Zembek L."/>
            <person name="Zhong D."/>
            <person name="Zimmer A."/>
            <person name="Zwirko Z."/>
            <person name="Jaffe D.B."/>
            <person name="Alvarez P."/>
            <person name="Brockman W."/>
            <person name="Butler J."/>
            <person name="Chin C."/>
            <person name="Gnerre S."/>
            <person name="Grabherr M."/>
            <person name="Kleber M."/>
            <person name="Mauceli E."/>
            <person name="MacCallum I."/>
        </authorList>
    </citation>
    <scope>NUCLEOTIDE SEQUENCE [LARGE SCALE GENOMIC DNA]</scope>
    <source>
        <strain evidence="2">Tucson 14030-0811.24</strain>
    </source>
</reference>
<dbReference type="InParanoid" id="A0A0Q9WRS2"/>
<dbReference type="Proteomes" id="UP000007798">
    <property type="component" value="Unassembled WGS sequence"/>
</dbReference>